<dbReference type="InterPro" id="IPR013785">
    <property type="entry name" value="Aldolase_TIM"/>
</dbReference>
<dbReference type="Gene3D" id="3.20.20.70">
    <property type="entry name" value="Aldolase class I"/>
    <property type="match status" value="1"/>
</dbReference>
<reference evidence="3" key="2">
    <citation type="submission" date="2023-05" db="EMBL/GenBank/DDBJ databases">
        <authorList>
            <consortium name="Lawrence Berkeley National Laboratory"/>
            <person name="Steindorff A."/>
            <person name="Hensen N."/>
            <person name="Bonometti L."/>
            <person name="Westerberg I."/>
            <person name="Brannstrom I.O."/>
            <person name="Guillou S."/>
            <person name="Cros-Aarteil S."/>
            <person name="Calhoun S."/>
            <person name="Haridas S."/>
            <person name="Kuo A."/>
            <person name="Mondo S."/>
            <person name="Pangilinan J."/>
            <person name="Riley R."/>
            <person name="Labutti K."/>
            <person name="Andreopoulos B."/>
            <person name="Lipzen A."/>
            <person name="Chen C."/>
            <person name="Yanf M."/>
            <person name="Daum C."/>
            <person name="Ng V."/>
            <person name="Clum A."/>
            <person name="Ohm R."/>
            <person name="Martin F."/>
            <person name="Silar P."/>
            <person name="Natvig D."/>
            <person name="Lalanne C."/>
            <person name="Gautier V."/>
            <person name="Ament-Velasquez S.L."/>
            <person name="Kruys A."/>
            <person name="Hutchinson M.I."/>
            <person name="Powell A.J."/>
            <person name="Barry K."/>
            <person name="Miller A.N."/>
            <person name="Grigoriev I.V."/>
            <person name="Debuchy R."/>
            <person name="Gladieux P."/>
            <person name="Thoren M.H."/>
            <person name="Johannesson H."/>
        </authorList>
    </citation>
    <scope>NUCLEOTIDE SEQUENCE</scope>
    <source>
        <strain evidence="3">CBS 103.79</strain>
    </source>
</reference>
<organism evidence="3 4">
    <name type="scientific">Staphylotrichum tortipilum</name>
    <dbReference type="NCBI Taxonomy" id="2831512"/>
    <lineage>
        <taxon>Eukaryota</taxon>
        <taxon>Fungi</taxon>
        <taxon>Dikarya</taxon>
        <taxon>Ascomycota</taxon>
        <taxon>Pezizomycotina</taxon>
        <taxon>Sordariomycetes</taxon>
        <taxon>Sordariomycetidae</taxon>
        <taxon>Sordariales</taxon>
        <taxon>Chaetomiaceae</taxon>
        <taxon>Staphylotrichum</taxon>
    </lineage>
</organism>
<dbReference type="EMBL" id="MU855459">
    <property type="protein sequence ID" value="KAK3903260.1"/>
    <property type="molecule type" value="Genomic_DNA"/>
</dbReference>
<dbReference type="SUPFAM" id="SSF51395">
    <property type="entry name" value="FMN-linked oxidoreductases"/>
    <property type="match status" value="1"/>
</dbReference>
<name>A0AAN6RU96_9PEZI</name>
<evidence type="ECO:0000313" key="3">
    <source>
        <dbReference type="EMBL" id="KAK3903260.1"/>
    </source>
</evidence>
<dbReference type="PANTHER" id="PTHR22893">
    <property type="entry name" value="NADH OXIDOREDUCTASE-RELATED"/>
    <property type="match status" value="1"/>
</dbReference>
<dbReference type="InterPro" id="IPR001155">
    <property type="entry name" value="OxRdtase_FMN_N"/>
</dbReference>
<dbReference type="InterPro" id="IPR045247">
    <property type="entry name" value="Oye-like"/>
</dbReference>
<protein>
    <recommendedName>
        <fullName evidence="2">NADH:flavin oxidoreductase/NADH oxidase N-terminal domain-containing protein</fullName>
    </recommendedName>
</protein>
<evidence type="ECO:0000256" key="1">
    <source>
        <dbReference type="ARBA" id="ARBA00022630"/>
    </source>
</evidence>
<reference evidence="3" key="1">
    <citation type="journal article" date="2023" name="Mol. Phylogenet. Evol.">
        <title>Genome-scale phylogeny and comparative genomics of the fungal order Sordariales.</title>
        <authorList>
            <person name="Hensen N."/>
            <person name="Bonometti L."/>
            <person name="Westerberg I."/>
            <person name="Brannstrom I.O."/>
            <person name="Guillou S."/>
            <person name="Cros-Aarteil S."/>
            <person name="Calhoun S."/>
            <person name="Haridas S."/>
            <person name="Kuo A."/>
            <person name="Mondo S."/>
            <person name="Pangilinan J."/>
            <person name="Riley R."/>
            <person name="LaButti K."/>
            <person name="Andreopoulos B."/>
            <person name="Lipzen A."/>
            <person name="Chen C."/>
            <person name="Yan M."/>
            <person name="Daum C."/>
            <person name="Ng V."/>
            <person name="Clum A."/>
            <person name="Steindorff A."/>
            <person name="Ohm R.A."/>
            <person name="Martin F."/>
            <person name="Silar P."/>
            <person name="Natvig D.O."/>
            <person name="Lalanne C."/>
            <person name="Gautier V."/>
            <person name="Ament-Velasquez S.L."/>
            <person name="Kruys A."/>
            <person name="Hutchinson M.I."/>
            <person name="Powell A.J."/>
            <person name="Barry K."/>
            <person name="Miller A.N."/>
            <person name="Grigoriev I.V."/>
            <person name="Debuchy R."/>
            <person name="Gladieux P."/>
            <person name="Hiltunen Thoren M."/>
            <person name="Johannesson H."/>
        </authorList>
    </citation>
    <scope>NUCLEOTIDE SEQUENCE</scope>
    <source>
        <strain evidence="3">CBS 103.79</strain>
    </source>
</reference>
<accession>A0AAN6RU96</accession>
<feature type="domain" description="NADH:flavin oxidoreductase/NADH oxidase N-terminal" evidence="2">
    <location>
        <begin position="14"/>
        <end position="348"/>
    </location>
</feature>
<proteinExistence type="predicted"/>
<dbReference type="Proteomes" id="UP001303889">
    <property type="component" value="Unassembled WGS sequence"/>
</dbReference>
<dbReference type="GO" id="GO:0010181">
    <property type="term" value="F:FMN binding"/>
    <property type="evidence" value="ECO:0007669"/>
    <property type="project" value="InterPro"/>
</dbReference>
<comment type="caution">
    <text evidence="3">The sequence shown here is derived from an EMBL/GenBank/DDBJ whole genome shotgun (WGS) entry which is preliminary data.</text>
</comment>
<evidence type="ECO:0000259" key="2">
    <source>
        <dbReference type="Pfam" id="PF00724"/>
    </source>
</evidence>
<dbReference type="FunFam" id="3.20.20.70:FF:000138">
    <property type="entry name" value="NADPH dehydrogenase 1"/>
    <property type="match status" value="1"/>
</dbReference>
<keyword evidence="1" id="KW-0285">Flavoprotein</keyword>
<dbReference type="AlphaFoldDB" id="A0AAN6RU96"/>
<dbReference type="GO" id="GO:0003959">
    <property type="term" value="F:NADPH dehydrogenase activity"/>
    <property type="evidence" value="ECO:0007669"/>
    <property type="project" value="TreeGrafter"/>
</dbReference>
<dbReference type="CDD" id="cd02933">
    <property type="entry name" value="OYE_like_FMN"/>
    <property type="match status" value="1"/>
</dbReference>
<evidence type="ECO:0000313" key="4">
    <source>
        <dbReference type="Proteomes" id="UP001303889"/>
    </source>
</evidence>
<gene>
    <name evidence="3" type="ORF">C8A05DRAFT_33009</name>
</gene>
<dbReference type="PANTHER" id="PTHR22893:SF91">
    <property type="entry name" value="NADPH DEHYDROGENASE 2-RELATED"/>
    <property type="match status" value="1"/>
</dbReference>
<sequence>MTTPSAAAMATSRLFQPLPLTPTATLGHRIAMAPLTRFRASDAHVPIVPLVATYYSQRASSLPGTLLLTEATFISPSAGGYANAPGIYTPEQVAAWRRVTDAVHAKGGFIFNQLWSLGRVADPKVAEKEGFKVHGPSKIGLEGLAVPEEMSVEEIQVRVREYAAAAKNAIEAGFDGVEIHAANGYLIDQFLQDTANQRTDQYGGSVENRSRFAVEVVQAVVDAVGAERTGIRLSPWNDFQGMKMADPVPQFEDLIHKLKRFGLAYLHLVQSRVSGSADAAAGDKAHESLDFALNIWDRPVLIADGMKPKDAKYLVDEEYKDKDVVAVFGRYFIATPDLPFRIKNGLEVNQYNRDTFYLPKSPVGYIDQPFSKEYEAIYGPQALN</sequence>
<dbReference type="Pfam" id="PF00724">
    <property type="entry name" value="Oxidored_FMN"/>
    <property type="match status" value="1"/>
</dbReference>
<keyword evidence="4" id="KW-1185">Reference proteome</keyword>